<name>X1C7I9_9ZZZZ</name>
<feature type="coiled-coil region" evidence="1">
    <location>
        <begin position="211"/>
        <end position="261"/>
    </location>
</feature>
<feature type="non-terminal residue" evidence="2">
    <location>
        <position position="1"/>
    </location>
</feature>
<organism evidence="2">
    <name type="scientific">marine sediment metagenome</name>
    <dbReference type="NCBI Taxonomy" id="412755"/>
    <lineage>
        <taxon>unclassified sequences</taxon>
        <taxon>metagenomes</taxon>
        <taxon>ecological metagenomes</taxon>
    </lineage>
</organism>
<proteinExistence type="predicted"/>
<evidence type="ECO:0000256" key="1">
    <source>
        <dbReference type="SAM" id="Coils"/>
    </source>
</evidence>
<dbReference type="EMBL" id="BART01009744">
    <property type="protein sequence ID" value="GAG80381.1"/>
    <property type="molecule type" value="Genomic_DNA"/>
</dbReference>
<feature type="coiled-coil region" evidence="1">
    <location>
        <begin position="64"/>
        <end position="122"/>
    </location>
</feature>
<protein>
    <submittedName>
        <fullName evidence="2">Uncharacterized protein</fullName>
    </submittedName>
</protein>
<accession>X1C7I9</accession>
<dbReference type="AlphaFoldDB" id="X1C7I9"/>
<gene>
    <name evidence="2" type="ORF">S01H4_21492</name>
</gene>
<sequence>IDSEIYKALFTAKEYYNKKHRYYNQKIKRLKQKETEFKQLLDYVNREKGSLTEPKVKDEISTSIRFIKNSIREIDDKINNLSNQIEELTLDVDEESNIIEDIKNLDRDKKINLRHLRKLEQDLLSEMQHNAYFKTVRTIEILEINLKEMPRNLNKWSKKRVKIHRKMLDLCRKAKVFENIKKQIEIELLGTKHTTDRYLQLYSELKNRNRKKLIEEQLRFFRNKAKAKEKRVINTKYIIKKKRLKKKFKNEKLEIALEKQKSGKKLDFYEFKLILDNSKKKE</sequence>
<evidence type="ECO:0000313" key="2">
    <source>
        <dbReference type="EMBL" id="GAG80381.1"/>
    </source>
</evidence>
<comment type="caution">
    <text evidence="2">The sequence shown here is derived from an EMBL/GenBank/DDBJ whole genome shotgun (WGS) entry which is preliminary data.</text>
</comment>
<reference evidence="2" key="1">
    <citation type="journal article" date="2014" name="Front. Microbiol.">
        <title>High frequency of phylogenetically diverse reductive dehalogenase-homologous genes in deep subseafloor sedimentary metagenomes.</title>
        <authorList>
            <person name="Kawai M."/>
            <person name="Futagami T."/>
            <person name="Toyoda A."/>
            <person name="Takaki Y."/>
            <person name="Nishi S."/>
            <person name="Hori S."/>
            <person name="Arai W."/>
            <person name="Tsubouchi T."/>
            <person name="Morono Y."/>
            <person name="Uchiyama I."/>
            <person name="Ito T."/>
            <person name="Fujiyama A."/>
            <person name="Inagaki F."/>
            <person name="Takami H."/>
        </authorList>
    </citation>
    <scope>NUCLEOTIDE SEQUENCE</scope>
    <source>
        <strain evidence="2">Expedition CK06-06</strain>
    </source>
</reference>
<keyword evidence="1" id="KW-0175">Coiled coil</keyword>